<keyword evidence="6" id="KW-1185">Reference proteome</keyword>
<dbReference type="GO" id="GO:0032259">
    <property type="term" value="P:methylation"/>
    <property type="evidence" value="ECO:0007669"/>
    <property type="project" value="UniProtKB-KW"/>
</dbReference>
<dbReference type="EC" id="2.1.1.222" evidence="5"/>
<dbReference type="PANTHER" id="PTHR43464">
    <property type="entry name" value="METHYLTRANSFERASE"/>
    <property type="match status" value="1"/>
</dbReference>
<sequence length="236" mass="26733">MLIDRIARIREAERRYHDDCYENEVLFQEGSWLHKPVKTVMELFDQTVPRNDMRLLDLGCGVGRNSIPLALKLLGSGGKIVCVDLLESAIRHLSGYSRQYGVSTMLETHIADIGAFPIEPGQYDYIYSVSALEHLDSAATFDRVLTDMIEGTREQGIHCLIISSNISETEPATGERLEPMFELLMDTETLNGLLYSKYDGWRVIKHTVKPYETEIAREGKPVRLRGDVVTWAAQKV</sequence>
<evidence type="ECO:0000256" key="1">
    <source>
        <dbReference type="ARBA" id="ARBA00022603"/>
    </source>
</evidence>
<organism evidence="5 6">
    <name type="scientific">Paenibacillus thailandensis</name>
    <dbReference type="NCBI Taxonomy" id="393250"/>
    <lineage>
        <taxon>Bacteria</taxon>
        <taxon>Bacillati</taxon>
        <taxon>Bacillota</taxon>
        <taxon>Bacilli</taxon>
        <taxon>Bacillales</taxon>
        <taxon>Paenibacillaceae</taxon>
        <taxon>Paenibacillus</taxon>
    </lineage>
</organism>
<keyword evidence="1 5" id="KW-0489">Methyltransferase</keyword>
<protein>
    <submittedName>
        <fullName evidence="5">Class I SAM-dependent methyltransferase</fullName>
        <ecNumber evidence="5">2.1.1.222</ecNumber>
        <ecNumber evidence="5">2.1.1.64</ecNumber>
    </submittedName>
</protein>
<evidence type="ECO:0000256" key="2">
    <source>
        <dbReference type="ARBA" id="ARBA00022679"/>
    </source>
</evidence>
<dbReference type="EMBL" id="JBHUMY010000001">
    <property type="protein sequence ID" value="MFD2658932.1"/>
    <property type="molecule type" value="Genomic_DNA"/>
</dbReference>
<keyword evidence="2 5" id="KW-0808">Transferase</keyword>
<dbReference type="SUPFAM" id="SSF53335">
    <property type="entry name" value="S-adenosyl-L-methionine-dependent methyltransferases"/>
    <property type="match status" value="1"/>
</dbReference>
<dbReference type="GO" id="GO:0102208">
    <property type="term" value="F:2-polyprenyl-6-hydroxyphenol methylase activity"/>
    <property type="evidence" value="ECO:0007669"/>
    <property type="project" value="UniProtKB-EC"/>
</dbReference>
<keyword evidence="3" id="KW-0949">S-adenosyl-L-methionine</keyword>
<dbReference type="PANTHER" id="PTHR43464:SF19">
    <property type="entry name" value="UBIQUINONE BIOSYNTHESIS O-METHYLTRANSFERASE, MITOCHONDRIAL"/>
    <property type="match status" value="1"/>
</dbReference>
<dbReference type="GO" id="GO:0061542">
    <property type="term" value="F:3-demethylubiquinol 3-O-methyltransferase activity"/>
    <property type="evidence" value="ECO:0007669"/>
    <property type="project" value="UniProtKB-EC"/>
</dbReference>
<dbReference type="Gene3D" id="3.40.50.150">
    <property type="entry name" value="Vaccinia Virus protein VP39"/>
    <property type="match status" value="1"/>
</dbReference>
<comment type="caution">
    <text evidence="5">The sequence shown here is derived from an EMBL/GenBank/DDBJ whole genome shotgun (WGS) entry which is preliminary data.</text>
</comment>
<dbReference type="EC" id="2.1.1.64" evidence="5"/>
<accession>A0ABW5QRE1</accession>
<dbReference type="Pfam" id="PF13847">
    <property type="entry name" value="Methyltransf_31"/>
    <property type="match status" value="1"/>
</dbReference>
<dbReference type="RefSeq" id="WP_379268955.1">
    <property type="nucleotide sequence ID" value="NZ_JBHUGT010000050.1"/>
</dbReference>
<dbReference type="InterPro" id="IPR025714">
    <property type="entry name" value="Methyltranfer_dom"/>
</dbReference>
<evidence type="ECO:0000256" key="3">
    <source>
        <dbReference type="ARBA" id="ARBA00022691"/>
    </source>
</evidence>
<evidence type="ECO:0000313" key="5">
    <source>
        <dbReference type="EMBL" id="MFD2658932.1"/>
    </source>
</evidence>
<feature type="domain" description="Methyltransferase" evidence="4">
    <location>
        <begin position="51"/>
        <end position="173"/>
    </location>
</feature>
<evidence type="ECO:0000313" key="6">
    <source>
        <dbReference type="Proteomes" id="UP001597493"/>
    </source>
</evidence>
<gene>
    <name evidence="5" type="ORF">ACFSW5_01485</name>
</gene>
<dbReference type="CDD" id="cd02440">
    <property type="entry name" value="AdoMet_MTases"/>
    <property type="match status" value="1"/>
</dbReference>
<evidence type="ECO:0000259" key="4">
    <source>
        <dbReference type="Pfam" id="PF13847"/>
    </source>
</evidence>
<proteinExistence type="predicted"/>
<dbReference type="Proteomes" id="UP001597493">
    <property type="component" value="Unassembled WGS sequence"/>
</dbReference>
<name>A0ABW5QRE1_9BACL</name>
<reference evidence="6" key="1">
    <citation type="journal article" date="2019" name="Int. J. Syst. Evol. Microbiol.">
        <title>The Global Catalogue of Microorganisms (GCM) 10K type strain sequencing project: providing services to taxonomists for standard genome sequencing and annotation.</title>
        <authorList>
            <consortium name="The Broad Institute Genomics Platform"/>
            <consortium name="The Broad Institute Genome Sequencing Center for Infectious Disease"/>
            <person name="Wu L."/>
            <person name="Ma J."/>
        </authorList>
    </citation>
    <scope>NUCLEOTIDE SEQUENCE [LARGE SCALE GENOMIC DNA]</scope>
    <source>
        <strain evidence="6">TISTR 1827</strain>
    </source>
</reference>
<dbReference type="InterPro" id="IPR029063">
    <property type="entry name" value="SAM-dependent_MTases_sf"/>
</dbReference>